<evidence type="ECO:0000256" key="1">
    <source>
        <dbReference type="SAM" id="MobiDB-lite"/>
    </source>
</evidence>
<feature type="compositionally biased region" description="Low complexity" evidence="1">
    <location>
        <begin position="442"/>
        <end position="466"/>
    </location>
</feature>
<feature type="compositionally biased region" description="Basic and acidic residues" evidence="1">
    <location>
        <begin position="655"/>
        <end position="669"/>
    </location>
</feature>
<feature type="compositionally biased region" description="Low complexity" evidence="1">
    <location>
        <begin position="15"/>
        <end position="78"/>
    </location>
</feature>
<reference evidence="3 4" key="1">
    <citation type="submission" date="2013-12" db="EMBL/GenBank/DDBJ databases">
        <title>The Genome Sequence of Candida albicans P78048.</title>
        <authorList>
            <consortium name="The Broad Institute Genome Sequencing Platform"/>
            <consortium name="The Broad Institute Genome Sequencing Center for Infectious Disease"/>
            <person name="Cuomo C."/>
            <person name="Bennett R."/>
            <person name="Hirakawa M."/>
            <person name="Noverr M."/>
            <person name="Mitchell A."/>
            <person name="Young S.K."/>
            <person name="Zeng Q."/>
            <person name="Gargeya S."/>
            <person name="Fitzgerald M."/>
            <person name="Abouelleil A."/>
            <person name="Alvarado L."/>
            <person name="Berlin A.M."/>
            <person name="Chapman S.B."/>
            <person name="Dewar J."/>
            <person name="Goldberg J."/>
            <person name="Griggs A."/>
            <person name="Gujja S."/>
            <person name="Hansen M."/>
            <person name="Howarth C."/>
            <person name="Imamovic A."/>
            <person name="Larimer J."/>
            <person name="McCowan C."/>
            <person name="Murphy C."/>
            <person name="Pearson M."/>
            <person name="Priest M."/>
            <person name="Roberts A."/>
            <person name="Saif S."/>
            <person name="Shea T."/>
            <person name="Sykes S."/>
            <person name="Wortman J."/>
            <person name="Nusbaum C."/>
            <person name="Birren B."/>
        </authorList>
    </citation>
    <scope>NUCLEOTIDE SEQUENCE [LARGE SCALE GENOMIC DNA]</scope>
    <source>
        <strain evidence="3 4">P78048</strain>
    </source>
</reference>
<accession>A0AB34PJV6</accession>
<dbReference type="PANTHER" id="PTHR23172">
    <property type="entry name" value="AUXILIN/CYCLIN G-ASSOCIATED KINASE-RELATED"/>
    <property type="match status" value="1"/>
</dbReference>
<feature type="region of interest" description="Disordered" evidence="1">
    <location>
        <begin position="124"/>
        <end position="143"/>
    </location>
</feature>
<dbReference type="Gene3D" id="1.10.287.110">
    <property type="entry name" value="DnaJ domain"/>
    <property type="match status" value="1"/>
</dbReference>
<gene>
    <name evidence="3" type="ORF">MG3_06173</name>
</gene>
<dbReference type="GO" id="GO:0031982">
    <property type="term" value="C:vesicle"/>
    <property type="evidence" value="ECO:0007669"/>
    <property type="project" value="TreeGrafter"/>
</dbReference>
<sequence length="775" mass="86623">MVPPKKDAFADLFQSASSGNSTSSLNLKLNNLSLSERQKLQQQQQQQQQQRQQTFQQPTKNNLLQSQSQNNSVNSSWSNIDILTPSRTASPVSNSGNSESGVSLHQTGILSAQPEDPFSIFLESKSQNSSSKSDPTPVNRDNSKSAEISLLDDDFTDFFQESKSASKSVASPSISSQTSEAESHSTVSHSKRASNRANEQKDFVVAELVDIGFSVEDANEAINKRGLDLQKCVNYIMSKNSGNSNTDMVENGGSVLGQRSEGIKLNELGTDLVKKANSFYNFSKRAVMQNLEQFSGPRSNNDNIPAWMKTKEKYESDAMEKKYGGEEYGTDEENINQKDIERFMKQQRERNRDRSRARFENWIDGKPKQSHPSSKESSPELPQRPSNSNRHGIMSSQKREPPRRNVQQKASIELPQRPARKSQVTAPPERPTSINHHASDPVSVNSSVNSTTSDEDLLGLGTSGTSNGRNAPAPGSFRDSSPLNQFVYTDYTTAKEKATAAYKSGDYTTALESYTICLGCLPPNHELRVVILSNLASVNKLSGHLKESLDNIKDAEALFLPQEILSDYEIADKSIKYWCTKLFMIKAEVLELLEKYSEALEQYLVLIRQLNCNDKKVMDGKRRVDKIVNSQNYKPPKPSVSSRASTPSNKTPAVETKRPTKSGDDEVDALTKDKIEDKIRSWADAKQNNLRAMLTNLNEIIPPNIRMSEKLRNLTTNDLMLPKQVKIQYMKVISSIHPDKLASQTKDNRESGLICNGVFITLNKRWEAFKQEENI</sequence>
<dbReference type="InterPro" id="IPR009060">
    <property type="entry name" value="UBA-like_sf"/>
</dbReference>
<organism evidence="3 4">
    <name type="scientific">Candida albicans P78048</name>
    <dbReference type="NCBI Taxonomy" id="1094989"/>
    <lineage>
        <taxon>Eukaryota</taxon>
        <taxon>Fungi</taxon>
        <taxon>Dikarya</taxon>
        <taxon>Ascomycota</taxon>
        <taxon>Saccharomycotina</taxon>
        <taxon>Pichiomycetes</taxon>
        <taxon>Debaryomycetaceae</taxon>
        <taxon>Candida/Lodderomyces clade</taxon>
        <taxon>Candida</taxon>
    </lineage>
</organism>
<dbReference type="SUPFAM" id="SSF46565">
    <property type="entry name" value="Chaperone J-domain"/>
    <property type="match status" value="1"/>
</dbReference>
<dbReference type="AlphaFoldDB" id="A0AB34PJV6"/>
<evidence type="ECO:0000313" key="3">
    <source>
        <dbReference type="EMBL" id="KGR01174.1"/>
    </source>
</evidence>
<feature type="domain" description="UBA" evidence="2">
    <location>
        <begin position="196"/>
        <end position="239"/>
    </location>
</feature>
<dbReference type="GO" id="GO:0030276">
    <property type="term" value="F:clathrin binding"/>
    <property type="evidence" value="ECO:0007669"/>
    <property type="project" value="TreeGrafter"/>
</dbReference>
<name>A0AB34PJV6_CANAX</name>
<evidence type="ECO:0000259" key="2">
    <source>
        <dbReference type="PROSITE" id="PS50030"/>
    </source>
</evidence>
<proteinExistence type="predicted"/>
<feature type="region of interest" description="Disordered" evidence="1">
    <location>
        <begin position="1"/>
        <end position="78"/>
    </location>
</feature>
<feature type="compositionally biased region" description="Basic and acidic residues" evidence="1">
    <location>
        <begin position="346"/>
        <end position="378"/>
    </location>
</feature>
<evidence type="ECO:0000313" key="4">
    <source>
        <dbReference type="Proteomes" id="UP000030161"/>
    </source>
</evidence>
<feature type="compositionally biased region" description="Polar residues" evidence="1">
    <location>
        <begin position="177"/>
        <end position="188"/>
    </location>
</feature>
<dbReference type="GO" id="GO:0005737">
    <property type="term" value="C:cytoplasm"/>
    <property type="evidence" value="ECO:0007669"/>
    <property type="project" value="TreeGrafter"/>
</dbReference>
<comment type="caution">
    <text evidence="3">The sequence shown here is derived from an EMBL/GenBank/DDBJ whole genome shotgun (WGS) entry which is preliminary data.</text>
</comment>
<dbReference type="Gene3D" id="1.25.40.10">
    <property type="entry name" value="Tetratricopeptide repeat domain"/>
    <property type="match status" value="1"/>
</dbReference>
<feature type="region of interest" description="Disordered" evidence="1">
    <location>
        <begin position="166"/>
        <end position="198"/>
    </location>
</feature>
<dbReference type="SUPFAM" id="SSF46934">
    <property type="entry name" value="UBA-like"/>
    <property type="match status" value="1"/>
</dbReference>
<dbReference type="EMBL" id="AJIX01000056">
    <property type="protein sequence ID" value="KGR01174.1"/>
    <property type="molecule type" value="Genomic_DNA"/>
</dbReference>
<dbReference type="InterPro" id="IPR015940">
    <property type="entry name" value="UBA"/>
</dbReference>
<dbReference type="SUPFAM" id="SSF48452">
    <property type="entry name" value="TPR-like"/>
    <property type="match status" value="1"/>
</dbReference>
<feature type="compositionally biased region" description="Polar residues" evidence="1">
    <location>
        <begin position="628"/>
        <end position="651"/>
    </location>
</feature>
<feature type="compositionally biased region" description="Polar residues" evidence="1">
    <location>
        <begin position="384"/>
        <end position="396"/>
    </location>
</feature>
<feature type="region of interest" description="Disordered" evidence="1">
    <location>
        <begin position="626"/>
        <end position="669"/>
    </location>
</feature>
<dbReference type="InterPro" id="IPR036869">
    <property type="entry name" value="J_dom_sf"/>
</dbReference>
<dbReference type="InterPro" id="IPR011990">
    <property type="entry name" value="TPR-like_helical_dom_sf"/>
</dbReference>
<dbReference type="GO" id="GO:0072318">
    <property type="term" value="P:clathrin coat disassembly"/>
    <property type="evidence" value="ECO:0007669"/>
    <property type="project" value="TreeGrafter"/>
</dbReference>
<feature type="compositionally biased region" description="Low complexity" evidence="1">
    <location>
        <begin position="124"/>
        <end position="133"/>
    </location>
</feature>
<dbReference type="PROSITE" id="PS50030">
    <property type="entry name" value="UBA"/>
    <property type="match status" value="1"/>
</dbReference>
<dbReference type="GO" id="GO:0072583">
    <property type="term" value="P:clathrin-dependent endocytosis"/>
    <property type="evidence" value="ECO:0007669"/>
    <property type="project" value="TreeGrafter"/>
</dbReference>
<feature type="compositionally biased region" description="Low complexity" evidence="1">
    <location>
        <begin position="166"/>
        <end position="176"/>
    </location>
</feature>
<feature type="region of interest" description="Disordered" evidence="1">
    <location>
        <begin position="346"/>
        <end position="481"/>
    </location>
</feature>
<dbReference type="Proteomes" id="UP000030161">
    <property type="component" value="Unassembled WGS sequence"/>
</dbReference>
<dbReference type="PANTHER" id="PTHR23172:SF19">
    <property type="entry name" value="J DOMAIN-CONTAINING PROTEIN"/>
    <property type="match status" value="1"/>
</dbReference>
<protein>
    <recommendedName>
        <fullName evidence="2">UBA domain-containing protein</fullName>
    </recommendedName>
</protein>